<dbReference type="GeneID" id="85443163"/>
<sequence length="180" mass="20781">MHIVMVRFWARAYREDLEAELMTTLSRQMEDKYGGAAVHSREDRLVGEGEAPALPILVVEERGGRGMKLRVRVLGRNQNQDWYCFSFVLFSFKSWLREVLAHEELHVDFLDRSVTMLGPNPTAHLRLTRRSFHVGSNIICDWSRSTHGVFLALRLPTALDTRCQPEQRRVTLNMLNTSLA</sequence>
<dbReference type="EMBL" id="JAHLJV010000086">
    <property type="protein sequence ID" value="KAK1573758.1"/>
    <property type="molecule type" value="Genomic_DNA"/>
</dbReference>
<proteinExistence type="predicted"/>
<comment type="caution">
    <text evidence="1">The sequence shown here is derived from an EMBL/GenBank/DDBJ whole genome shotgun (WGS) entry which is preliminary data.</text>
</comment>
<gene>
    <name evidence="1" type="ORF">LY79DRAFT_567850</name>
</gene>
<evidence type="ECO:0000313" key="1">
    <source>
        <dbReference type="EMBL" id="KAK1573758.1"/>
    </source>
</evidence>
<evidence type="ECO:0000313" key="2">
    <source>
        <dbReference type="Proteomes" id="UP001230504"/>
    </source>
</evidence>
<dbReference type="Proteomes" id="UP001230504">
    <property type="component" value="Unassembled WGS sequence"/>
</dbReference>
<dbReference type="AlphaFoldDB" id="A0AAD8PQC8"/>
<keyword evidence="2" id="KW-1185">Reference proteome</keyword>
<reference evidence="1" key="1">
    <citation type="submission" date="2021-06" db="EMBL/GenBank/DDBJ databases">
        <title>Comparative genomics, transcriptomics and evolutionary studies reveal genomic signatures of adaptation to plant cell wall in hemibiotrophic fungi.</title>
        <authorList>
            <consortium name="DOE Joint Genome Institute"/>
            <person name="Baroncelli R."/>
            <person name="Diaz J.F."/>
            <person name="Benocci T."/>
            <person name="Peng M."/>
            <person name="Battaglia E."/>
            <person name="Haridas S."/>
            <person name="Andreopoulos W."/>
            <person name="Labutti K."/>
            <person name="Pangilinan J."/>
            <person name="Floch G.L."/>
            <person name="Makela M.R."/>
            <person name="Henrissat B."/>
            <person name="Grigoriev I.V."/>
            <person name="Crouch J.A."/>
            <person name="De Vries R.P."/>
            <person name="Sukno S.A."/>
            <person name="Thon M.R."/>
        </authorList>
    </citation>
    <scope>NUCLEOTIDE SEQUENCE</scope>
    <source>
        <strain evidence="1">CBS 125086</strain>
    </source>
</reference>
<accession>A0AAD8PQC8</accession>
<name>A0AAD8PQC8_9PEZI</name>
<dbReference type="RefSeq" id="XP_060409343.1">
    <property type="nucleotide sequence ID" value="XM_060558923.1"/>
</dbReference>
<protein>
    <submittedName>
        <fullName evidence="1">Uncharacterized protein</fullName>
    </submittedName>
</protein>
<organism evidence="1 2">
    <name type="scientific">Colletotrichum navitas</name>
    <dbReference type="NCBI Taxonomy" id="681940"/>
    <lineage>
        <taxon>Eukaryota</taxon>
        <taxon>Fungi</taxon>
        <taxon>Dikarya</taxon>
        <taxon>Ascomycota</taxon>
        <taxon>Pezizomycotina</taxon>
        <taxon>Sordariomycetes</taxon>
        <taxon>Hypocreomycetidae</taxon>
        <taxon>Glomerellales</taxon>
        <taxon>Glomerellaceae</taxon>
        <taxon>Colletotrichum</taxon>
        <taxon>Colletotrichum graminicola species complex</taxon>
    </lineage>
</organism>